<evidence type="ECO:0000313" key="2">
    <source>
        <dbReference type="EMBL" id="KAG2372285.1"/>
    </source>
</evidence>
<proteinExistence type="predicted"/>
<name>A0A8T0JJ24_PHAAN</name>
<organism evidence="2 3">
    <name type="scientific">Phaseolus angularis</name>
    <name type="common">Azuki bean</name>
    <name type="synonym">Vigna angularis</name>
    <dbReference type="NCBI Taxonomy" id="3914"/>
    <lineage>
        <taxon>Eukaryota</taxon>
        <taxon>Viridiplantae</taxon>
        <taxon>Streptophyta</taxon>
        <taxon>Embryophyta</taxon>
        <taxon>Tracheophyta</taxon>
        <taxon>Spermatophyta</taxon>
        <taxon>Magnoliopsida</taxon>
        <taxon>eudicotyledons</taxon>
        <taxon>Gunneridae</taxon>
        <taxon>Pentapetalae</taxon>
        <taxon>rosids</taxon>
        <taxon>fabids</taxon>
        <taxon>Fabales</taxon>
        <taxon>Fabaceae</taxon>
        <taxon>Papilionoideae</taxon>
        <taxon>50 kb inversion clade</taxon>
        <taxon>NPAAA clade</taxon>
        <taxon>indigoferoid/millettioid clade</taxon>
        <taxon>Phaseoleae</taxon>
        <taxon>Vigna</taxon>
    </lineage>
</organism>
<protein>
    <submittedName>
        <fullName evidence="2">Uncharacterized protein</fullName>
    </submittedName>
</protein>
<dbReference type="Proteomes" id="UP000743370">
    <property type="component" value="Unassembled WGS sequence"/>
</dbReference>
<comment type="caution">
    <text evidence="2">The sequence shown here is derived from an EMBL/GenBank/DDBJ whole genome shotgun (WGS) entry which is preliminary data.</text>
</comment>
<dbReference type="EMBL" id="JABFOF010000011">
    <property type="protein sequence ID" value="KAG2372285.1"/>
    <property type="molecule type" value="Genomic_DNA"/>
</dbReference>
<evidence type="ECO:0000256" key="1">
    <source>
        <dbReference type="SAM" id="MobiDB-lite"/>
    </source>
</evidence>
<dbReference type="AlphaFoldDB" id="A0A8T0JJ24"/>
<accession>A0A8T0JJ24</accession>
<feature type="region of interest" description="Disordered" evidence="1">
    <location>
        <begin position="165"/>
        <end position="187"/>
    </location>
</feature>
<reference evidence="2 3" key="1">
    <citation type="submission" date="2020-05" db="EMBL/GenBank/DDBJ databases">
        <title>Vigna angularis (adzuki bean) Var. LongXiaoDou No. 4 denovo assembly.</title>
        <authorList>
            <person name="Xiang H."/>
        </authorList>
    </citation>
    <scope>NUCLEOTIDE SEQUENCE [LARGE SCALE GENOMIC DNA]</scope>
    <source>
        <tissue evidence="2">Leaf</tissue>
    </source>
</reference>
<sequence length="214" mass="23961">MSARFVRFRCPLARLRVIVRRPPSVVRPSPAFVVRPSAFNSPASACVVRPSAFNSKLVCFCRVRPDTAETFGAHRGAVAFDLSTVSAIRPQHPPGHMAIAYFRPYKTVRPTKLQAGEKECSNENNSQLGWTTERKTVRPTKLQAGEKECSNNNSSHLGWTTERKTVRPTKLQAGEKECSNEKNSQLGWTTERKTVRPIKTKLVKKSVPKRTTLS</sequence>
<evidence type="ECO:0000313" key="3">
    <source>
        <dbReference type="Proteomes" id="UP000743370"/>
    </source>
</evidence>
<gene>
    <name evidence="2" type="ORF">HKW66_Vig0208460</name>
</gene>